<organism evidence="1 2">
    <name type="scientific">Leptospira johnsonii</name>
    <dbReference type="NCBI Taxonomy" id="1917820"/>
    <lineage>
        <taxon>Bacteria</taxon>
        <taxon>Pseudomonadati</taxon>
        <taxon>Spirochaetota</taxon>
        <taxon>Spirochaetia</taxon>
        <taxon>Leptospirales</taxon>
        <taxon>Leptospiraceae</taxon>
        <taxon>Leptospira</taxon>
    </lineage>
</organism>
<dbReference type="RefSeq" id="WP_108930286.1">
    <property type="nucleotide sequence ID" value="NZ_BFAY01000013.1"/>
</dbReference>
<comment type="caution">
    <text evidence="1">The sequence shown here is derived from an EMBL/GenBank/DDBJ whole genome shotgun (WGS) entry which is preliminary data.</text>
</comment>
<reference evidence="1 2" key="1">
    <citation type="submission" date="2018-02" db="EMBL/GenBank/DDBJ databases">
        <title>Novel Leptospira species isolated from soil and water in Japan.</title>
        <authorList>
            <person name="Nakao R."/>
            <person name="Masuzawa T."/>
        </authorList>
    </citation>
    <scope>NUCLEOTIDE SEQUENCE [LARGE SCALE GENOMIC DNA]</scope>
    <source>
        <strain evidence="1 2">E8</strain>
    </source>
</reference>
<dbReference type="OrthoDB" id="8241180at2"/>
<accession>A0A2P2D7U7</accession>
<proteinExistence type="predicted"/>
<keyword evidence="2" id="KW-1185">Reference proteome</keyword>
<sequence length="395" mass="42852">MKTKFKYSDFAGKDPFPDWFIKFLRFLEFQFFSIKEAIPLPTWSETDSPPTCLAVDNRFHGKKNQVADANLFILEGNADLIAPYTNSPTDAACVLINSVSTDYITQSAFADNEFWARAYSVSTGLWSAWVSYTGTPPFPKEDTYPLDRAPSGLLPSIDSGDTAHDWNISPGWTWDTTFASVMYLPSTIIKQADATWTVGSGVGGMESGTTFSANTTYFFWLIMRTDTGVVDALFSASGTSPTMPSNYDRKRLIGVLKTQSGAASNIQVLTELWGNQVKYRLTTLVNEVSVSNLGTSRTTYTLANCPVTSGITASLSCNCSKAATATFIAITALDETDYTPTGSLNNMRGGSGAGGVASVETIVKLNSSAQFGARADSTSVVFAANLKYYFYSRSI</sequence>
<dbReference type="Proteomes" id="UP000245076">
    <property type="component" value="Unassembled WGS sequence"/>
</dbReference>
<dbReference type="EMBL" id="BFAY01000013">
    <property type="protein sequence ID" value="GBF40688.1"/>
    <property type="molecule type" value="Genomic_DNA"/>
</dbReference>
<dbReference type="AlphaFoldDB" id="A0A2P2D7U7"/>
<gene>
    <name evidence="1" type="ORF">LPTSP1_37060</name>
</gene>
<name>A0A2P2D7U7_9LEPT</name>
<evidence type="ECO:0000313" key="1">
    <source>
        <dbReference type="EMBL" id="GBF40688.1"/>
    </source>
</evidence>
<evidence type="ECO:0000313" key="2">
    <source>
        <dbReference type="Proteomes" id="UP000245076"/>
    </source>
</evidence>
<protein>
    <submittedName>
        <fullName evidence="1">Uncharacterized protein</fullName>
    </submittedName>
</protein>